<reference evidence="3 4" key="1">
    <citation type="submission" date="2022-05" db="EMBL/GenBank/DDBJ databases">
        <title>Genome Resource of Streptomyces lavenduligriseus GA1-1, a Strain with Broad-Spectrum Antifungal Activity against Phytopathogenic Fungi.</title>
        <authorList>
            <person name="Qi D."/>
        </authorList>
    </citation>
    <scope>NUCLEOTIDE SEQUENCE [LARGE SCALE GENOMIC DNA]</scope>
    <source>
        <strain evidence="3 4">GA1-1</strain>
    </source>
</reference>
<evidence type="ECO:0000313" key="3">
    <source>
        <dbReference type="EMBL" id="MCL3999059.1"/>
    </source>
</evidence>
<name>A0ABT0P5Q4_9ACTN</name>
<feature type="transmembrane region" description="Helical" evidence="2">
    <location>
        <begin position="62"/>
        <end position="84"/>
    </location>
</feature>
<organism evidence="3 4">
    <name type="scientific">Streptomyces lavenduligriseus</name>
    <dbReference type="NCBI Taxonomy" id="67315"/>
    <lineage>
        <taxon>Bacteria</taxon>
        <taxon>Bacillati</taxon>
        <taxon>Actinomycetota</taxon>
        <taxon>Actinomycetes</taxon>
        <taxon>Kitasatosporales</taxon>
        <taxon>Streptomycetaceae</taxon>
        <taxon>Streptomyces</taxon>
    </lineage>
</organism>
<feature type="region of interest" description="Disordered" evidence="1">
    <location>
        <begin position="97"/>
        <end position="126"/>
    </location>
</feature>
<dbReference type="RefSeq" id="WP_249493590.1">
    <property type="nucleotide sequence ID" value="NZ_JAMCCK010000123.1"/>
</dbReference>
<feature type="transmembrane region" description="Helical" evidence="2">
    <location>
        <begin position="35"/>
        <end position="56"/>
    </location>
</feature>
<keyword evidence="2" id="KW-1133">Transmembrane helix</keyword>
<protein>
    <submittedName>
        <fullName evidence="3">Uncharacterized protein</fullName>
    </submittedName>
</protein>
<keyword evidence="4" id="KW-1185">Reference proteome</keyword>
<proteinExistence type="predicted"/>
<gene>
    <name evidence="3" type="ORF">M4438_37180</name>
</gene>
<keyword evidence="2" id="KW-0812">Transmembrane</keyword>
<dbReference type="EMBL" id="JAMCCK010000123">
    <property type="protein sequence ID" value="MCL3999059.1"/>
    <property type="molecule type" value="Genomic_DNA"/>
</dbReference>
<accession>A0ABT0P5Q4</accession>
<evidence type="ECO:0000313" key="4">
    <source>
        <dbReference type="Proteomes" id="UP001202052"/>
    </source>
</evidence>
<sequence>MSEHERTGRRVSWRKTNPEAYAELKRTWWVIGHSSVLMVLSLSLIGTSLTLGYLHWPGWLEASARLGTSAAAVGCAAVGLWRLVRALFRSVRAVVRTRRRGSEGKAQGETSEEPVLEAAATAPRPS</sequence>
<evidence type="ECO:0000256" key="1">
    <source>
        <dbReference type="SAM" id="MobiDB-lite"/>
    </source>
</evidence>
<dbReference type="Proteomes" id="UP001202052">
    <property type="component" value="Unassembled WGS sequence"/>
</dbReference>
<comment type="caution">
    <text evidence="3">The sequence shown here is derived from an EMBL/GenBank/DDBJ whole genome shotgun (WGS) entry which is preliminary data.</text>
</comment>
<keyword evidence="2" id="KW-0472">Membrane</keyword>
<evidence type="ECO:0000256" key="2">
    <source>
        <dbReference type="SAM" id="Phobius"/>
    </source>
</evidence>